<sequence>MHLNHKIPWNAIAGHLVLIRSNPSCTPPRSDLFWNKGYGKDAVAEKATLQKVQDHFIRVFISTIREFAATQSAKQASLLESLPTGRLISDELVAFAEDRYDLLPHGGNSVEHNPIAREDQDIESWRRAANPENDPIVEPNYTTANADLADATKLLITLAATTARNPLESALTEEAQIALLRLSTDPLIPLHRLDNLSWGHGFGVSLLASLALEIYILLNLYGAINELPGGNKGKLSVLEMQRLLDVLGGDALSDYDYPAQNIPHRAYWHTLGVTWEWINKQCQHLDEDNDGLPTAESGGAVADPLAEGQDADVRDRLKEYLKTCFAILYMYDGLRRKWYGDEEACEKWTEEIQWVFDKIRCRR</sequence>
<dbReference type="HOGENOM" id="CLU_059589_0_0_1"/>
<evidence type="ECO:0000313" key="2">
    <source>
        <dbReference type="Proteomes" id="UP000030706"/>
    </source>
</evidence>
<dbReference type="RefSeq" id="XP_029755182.1">
    <property type="nucleotide sequence ID" value="XM_029906541.1"/>
</dbReference>
<accession>A0A074X0L6</accession>
<organism evidence="1 2">
    <name type="scientific">Aureobasidium pullulans EXF-150</name>
    <dbReference type="NCBI Taxonomy" id="1043002"/>
    <lineage>
        <taxon>Eukaryota</taxon>
        <taxon>Fungi</taxon>
        <taxon>Dikarya</taxon>
        <taxon>Ascomycota</taxon>
        <taxon>Pezizomycotina</taxon>
        <taxon>Dothideomycetes</taxon>
        <taxon>Dothideomycetidae</taxon>
        <taxon>Dothideales</taxon>
        <taxon>Saccotheciaceae</taxon>
        <taxon>Aureobasidium</taxon>
    </lineage>
</organism>
<protein>
    <submittedName>
        <fullName evidence="1">Uncharacterized protein</fullName>
    </submittedName>
</protein>
<evidence type="ECO:0000313" key="1">
    <source>
        <dbReference type="EMBL" id="KEQ78995.1"/>
    </source>
</evidence>
<proteinExistence type="predicted"/>
<dbReference type="Proteomes" id="UP000030706">
    <property type="component" value="Unassembled WGS sequence"/>
</dbReference>
<dbReference type="AlphaFoldDB" id="A0A074X0L6"/>
<gene>
    <name evidence="1" type="ORF">M438DRAFT_350053</name>
</gene>
<keyword evidence="2" id="KW-1185">Reference proteome</keyword>
<dbReference type="GeneID" id="40748847"/>
<dbReference type="EMBL" id="KL585011">
    <property type="protein sequence ID" value="KEQ78995.1"/>
    <property type="molecule type" value="Genomic_DNA"/>
</dbReference>
<name>A0A074X0L6_AURPU</name>
<reference evidence="1 2" key="1">
    <citation type="journal article" date="2014" name="BMC Genomics">
        <title>Genome sequencing of four Aureobasidium pullulans varieties: biotechnological potential, stress tolerance, and description of new species.</title>
        <authorList>
            <person name="Gostin Ar C."/>
            <person name="Ohm R.A."/>
            <person name="Kogej T."/>
            <person name="Sonjak S."/>
            <person name="Turk M."/>
            <person name="Zajc J."/>
            <person name="Zalar P."/>
            <person name="Grube M."/>
            <person name="Sun H."/>
            <person name="Han J."/>
            <person name="Sharma A."/>
            <person name="Chiniquy J."/>
            <person name="Ngan C.Y."/>
            <person name="Lipzen A."/>
            <person name="Barry K."/>
            <person name="Grigoriev I.V."/>
            <person name="Gunde-Cimerman N."/>
        </authorList>
    </citation>
    <scope>NUCLEOTIDE SEQUENCE [LARGE SCALE GENOMIC DNA]</scope>
    <source>
        <strain evidence="1 2">EXF-150</strain>
    </source>
</reference>